<evidence type="ECO:0000313" key="2">
    <source>
        <dbReference type="Proteomes" id="UP000012073"/>
    </source>
</evidence>
<dbReference type="EMBL" id="HG001825">
    <property type="protein sequence ID" value="CDF37274.1"/>
    <property type="molecule type" value="Genomic_DNA"/>
</dbReference>
<dbReference type="Proteomes" id="UP000012073">
    <property type="component" value="Unassembled WGS sequence"/>
</dbReference>
<dbReference type="RefSeq" id="XP_005717093.1">
    <property type="nucleotide sequence ID" value="XM_005717036.1"/>
</dbReference>
<proteinExistence type="predicted"/>
<name>R7QGR0_CHOCR</name>
<dbReference type="Gramene" id="CDF37274">
    <property type="protein sequence ID" value="CDF37274"/>
    <property type="gene ID" value="CHC_T00005435001"/>
</dbReference>
<keyword evidence="2" id="KW-1185">Reference proteome</keyword>
<dbReference type="GeneID" id="17324810"/>
<sequence length="40" mass="4731">MEIFNLSFTLRPESLWANGEKTACYFTEILYVFMSINIHT</sequence>
<evidence type="ECO:0000313" key="1">
    <source>
        <dbReference type="EMBL" id="CDF37274.1"/>
    </source>
</evidence>
<dbReference type="AlphaFoldDB" id="R7QGR0"/>
<accession>R7QGR0</accession>
<reference evidence="2" key="1">
    <citation type="journal article" date="2013" name="Proc. Natl. Acad. Sci. U.S.A.">
        <title>Genome structure and metabolic features in the red seaweed Chondrus crispus shed light on evolution of the Archaeplastida.</title>
        <authorList>
            <person name="Collen J."/>
            <person name="Porcel B."/>
            <person name="Carre W."/>
            <person name="Ball S.G."/>
            <person name="Chaparro C."/>
            <person name="Tonon T."/>
            <person name="Barbeyron T."/>
            <person name="Michel G."/>
            <person name="Noel B."/>
            <person name="Valentin K."/>
            <person name="Elias M."/>
            <person name="Artiguenave F."/>
            <person name="Arun A."/>
            <person name="Aury J.M."/>
            <person name="Barbosa-Neto J.F."/>
            <person name="Bothwell J.H."/>
            <person name="Bouget F.Y."/>
            <person name="Brillet L."/>
            <person name="Cabello-Hurtado F."/>
            <person name="Capella-Gutierrez S."/>
            <person name="Charrier B."/>
            <person name="Cladiere L."/>
            <person name="Cock J.M."/>
            <person name="Coelho S.M."/>
            <person name="Colleoni C."/>
            <person name="Czjzek M."/>
            <person name="Da Silva C."/>
            <person name="Delage L."/>
            <person name="Denoeud F."/>
            <person name="Deschamps P."/>
            <person name="Dittami S.M."/>
            <person name="Gabaldon T."/>
            <person name="Gachon C.M."/>
            <person name="Groisillier A."/>
            <person name="Herve C."/>
            <person name="Jabbari K."/>
            <person name="Katinka M."/>
            <person name="Kloareg B."/>
            <person name="Kowalczyk N."/>
            <person name="Labadie K."/>
            <person name="Leblanc C."/>
            <person name="Lopez P.J."/>
            <person name="McLachlan D.H."/>
            <person name="Meslet-Cladiere L."/>
            <person name="Moustafa A."/>
            <person name="Nehr Z."/>
            <person name="Nyvall Collen P."/>
            <person name="Panaud O."/>
            <person name="Partensky F."/>
            <person name="Poulain J."/>
            <person name="Rensing S.A."/>
            <person name="Rousvoal S."/>
            <person name="Samson G."/>
            <person name="Symeonidi A."/>
            <person name="Weissenbach J."/>
            <person name="Zambounis A."/>
            <person name="Wincker P."/>
            <person name="Boyen C."/>
        </authorList>
    </citation>
    <scope>NUCLEOTIDE SEQUENCE [LARGE SCALE GENOMIC DNA]</scope>
    <source>
        <strain evidence="2">cv. Stackhouse</strain>
    </source>
</reference>
<gene>
    <name evidence="1" type="ORF">CHC_T00005435001</name>
</gene>
<protein>
    <submittedName>
        <fullName evidence="1">Uncharacterized protein</fullName>
    </submittedName>
</protein>
<organism evidence="1 2">
    <name type="scientific">Chondrus crispus</name>
    <name type="common">Carrageen Irish moss</name>
    <name type="synonym">Polymorpha crispa</name>
    <dbReference type="NCBI Taxonomy" id="2769"/>
    <lineage>
        <taxon>Eukaryota</taxon>
        <taxon>Rhodophyta</taxon>
        <taxon>Florideophyceae</taxon>
        <taxon>Rhodymeniophycidae</taxon>
        <taxon>Gigartinales</taxon>
        <taxon>Gigartinaceae</taxon>
        <taxon>Chondrus</taxon>
    </lineage>
</organism>
<dbReference type="KEGG" id="ccp:CHC_T00005435001"/>